<dbReference type="FunFam" id="3.30.300.30:FF:000005">
    <property type="entry name" value="Acyl-coenzyme A synthetase ACSM5, mitochondrial"/>
    <property type="match status" value="1"/>
</dbReference>
<keyword evidence="9" id="KW-1185">Reference proteome</keyword>
<dbReference type="InterPro" id="IPR045851">
    <property type="entry name" value="AMP-bd_C_sf"/>
</dbReference>
<dbReference type="GO" id="GO:0016405">
    <property type="term" value="F:CoA-ligase activity"/>
    <property type="evidence" value="ECO:0007669"/>
    <property type="project" value="UniProtKB-ARBA"/>
</dbReference>
<dbReference type="PANTHER" id="PTHR43605:SF10">
    <property type="entry name" value="ACYL-COA SYNTHETASE MEDIUM CHAIN FAMILY MEMBER 3"/>
    <property type="match status" value="1"/>
</dbReference>
<keyword evidence="3" id="KW-0547">Nucleotide-binding</keyword>
<dbReference type="EMBL" id="BAHD01000004">
    <property type="protein sequence ID" value="GAB94243.1"/>
    <property type="molecule type" value="Genomic_DNA"/>
</dbReference>
<evidence type="ECO:0000313" key="8">
    <source>
        <dbReference type="EMBL" id="GAB94243.1"/>
    </source>
</evidence>
<protein>
    <submittedName>
        <fullName evidence="8">Putative fatty-acid--CoA ligase</fullName>
    </submittedName>
</protein>
<dbReference type="Gene3D" id="3.30.300.30">
    <property type="match status" value="1"/>
</dbReference>
<dbReference type="Pfam" id="PF13193">
    <property type="entry name" value="AMP-binding_C"/>
    <property type="match status" value="1"/>
</dbReference>
<dbReference type="Proteomes" id="UP000008366">
    <property type="component" value="Unassembled WGS sequence"/>
</dbReference>
<sequence length="575" mass="62127">MLHDGTSAPTREKDHPTNDPRKRVDELLATYGVPDACLGELLCDTHPADAVAFTVVEADLSTHELSYGDLQERSRRFAVALAELGIGPGDRVATLMGKSGDLVATLLGIWRRGAVHVPLFTAFAPPAIASRLHNSGAKLVVVDADQAVKLQPGVDMPAEPFWQTIVVGPGAQKAELTFSELLARHRSDDPRAKALSVGGDAEFVRLFTSGTTGTPKGVSIPVRAIASFRTYLEYGIGLEPDDVYWNAADPGWAYGLYYGIIAPLAAGRPNILLHAGFSAELTYRMLATFRVTNFTTAPTVYRVMRSEPEAAPSDLVLRRCSSAGEPLNPDLVAWAQNTLGAPIHDCYGQTELGMCVVNGWHPDIVAPVRPGSMGHPMPGWSVEVLRDEADEIAPAGTVGRVAVDVLHSPLMWFTGYADNPTKTAERFSDDGRWYYTGDAGSADEEGYLRFSSRDDDVIIMAGYRIGPFDVESVLASHPDVVETAVVGVPDDLRGEVLEAFVVLRAGVTGSDALVNDLQQLVKQKFAAHAYPRTVHFVAELPKTASGKIQRFALRDQRRAEVATPMVTTAVTRTEQ</sequence>
<feature type="domain" description="AMP-dependent synthetase/ligase" evidence="6">
    <location>
        <begin position="45"/>
        <end position="403"/>
    </location>
</feature>
<dbReference type="RefSeq" id="WP_006590776.1">
    <property type="nucleotide sequence ID" value="NZ_BAHD01000004.1"/>
</dbReference>
<comment type="similarity">
    <text evidence="1">Belongs to the ATP-dependent AMP-binding enzyme family.</text>
</comment>
<dbReference type="AlphaFoldDB" id="K6VDG9"/>
<evidence type="ECO:0000256" key="3">
    <source>
        <dbReference type="ARBA" id="ARBA00022741"/>
    </source>
</evidence>
<name>K6VDG9_9MICO</name>
<keyword evidence="4" id="KW-0067">ATP-binding</keyword>
<evidence type="ECO:0000256" key="4">
    <source>
        <dbReference type="ARBA" id="ARBA00022840"/>
    </source>
</evidence>
<dbReference type="STRING" id="1184609.KILIM_004_00320"/>
<dbReference type="SUPFAM" id="SSF56801">
    <property type="entry name" value="Acetyl-CoA synthetase-like"/>
    <property type="match status" value="1"/>
</dbReference>
<evidence type="ECO:0000259" key="6">
    <source>
        <dbReference type="Pfam" id="PF00501"/>
    </source>
</evidence>
<evidence type="ECO:0000313" key="9">
    <source>
        <dbReference type="Proteomes" id="UP000008366"/>
    </source>
</evidence>
<dbReference type="PANTHER" id="PTHR43605">
    <property type="entry name" value="ACYL-COENZYME A SYNTHETASE"/>
    <property type="match status" value="1"/>
</dbReference>
<accession>K6VDG9</accession>
<dbReference type="Gene3D" id="3.40.50.12780">
    <property type="entry name" value="N-terminal domain of ligase-like"/>
    <property type="match status" value="1"/>
</dbReference>
<comment type="caution">
    <text evidence="8">The sequence shown here is derived from an EMBL/GenBank/DDBJ whole genome shotgun (WGS) entry which is preliminary data.</text>
</comment>
<dbReference type="GO" id="GO:0015645">
    <property type="term" value="F:fatty acid ligase activity"/>
    <property type="evidence" value="ECO:0007669"/>
    <property type="project" value="TreeGrafter"/>
</dbReference>
<reference evidence="8 9" key="1">
    <citation type="submission" date="2012-08" db="EMBL/GenBank/DDBJ databases">
        <title>Whole genome shotgun sequence of Kineosphaera limosa NBRC 100340.</title>
        <authorList>
            <person name="Yoshida I."/>
            <person name="Isaki S."/>
            <person name="Hosoyama A."/>
            <person name="Tsuchikane K."/>
            <person name="Katsumata H."/>
            <person name="Ando Y."/>
            <person name="Ohji S."/>
            <person name="Hamada M."/>
            <person name="Tamura T."/>
            <person name="Yamazoe A."/>
            <person name="Yamazaki S."/>
            <person name="Fujita N."/>
        </authorList>
    </citation>
    <scope>NUCLEOTIDE SEQUENCE [LARGE SCALE GENOMIC DNA]</scope>
    <source>
        <strain evidence="8 9">NBRC 100340</strain>
    </source>
</reference>
<dbReference type="GO" id="GO:0004321">
    <property type="term" value="F:fatty-acyl-CoA synthase activity"/>
    <property type="evidence" value="ECO:0007669"/>
    <property type="project" value="TreeGrafter"/>
</dbReference>
<evidence type="ECO:0000256" key="1">
    <source>
        <dbReference type="ARBA" id="ARBA00006432"/>
    </source>
</evidence>
<feature type="compositionally biased region" description="Basic and acidic residues" evidence="5">
    <location>
        <begin position="10"/>
        <end position="22"/>
    </location>
</feature>
<evidence type="ECO:0000259" key="7">
    <source>
        <dbReference type="Pfam" id="PF13193"/>
    </source>
</evidence>
<dbReference type="eggNOG" id="COG0365">
    <property type="taxonomic scope" value="Bacteria"/>
</dbReference>
<dbReference type="GO" id="GO:0006637">
    <property type="term" value="P:acyl-CoA metabolic process"/>
    <property type="evidence" value="ECO:0007669"/>
    <property type="project" value="TreeGrafter"/>
</dbReference>
<evidence type="ECO:0000256" key="2">
    <source>
        <dbReference type="ARBA" id="ARBA00022598"/>
    </source>
</evidence>
<keyword evidence="2 8" id="KW-0436">Ligase</keyword>
<feature type="region of interest" description="Disordered" evidence="5">
    <location>
        <begin position="1"/>
        <end position="22"/>
    </location>
</feature>
<dbReference type="InterPro" id="IPR051087">
    <property type="entry name" value="Mitochondrial_ACSM"/>
</dbReference>
<dbReference type="InterPro" id="IPR042099">
    <property type="entry name" value="ANL_N_sf"/>
</dbReference>
<organism evidence="8 9">
    <name type="scientific">Kineosphaera limosa NBRC 100340</name>
    <dbReference type="NCBI Taxonomy" id="1184609"/>
    <lineage>
        <taxon>Bacteria</taxon>
        <taxon>Bacillati</taxon>
        <taxon>Actinomycetota</taxon>
        <taxon>Actinomycetes</taxon>
        <taxon>Micrococcales</taxon>
        <taxon>Dermatophilaceae</taxon>
        <taxon>Kineosphaera</taxon>
    </lineage>
</organism>
<dbReference type="GO" id="GO:0006633">
    <property type="term" value="P:fatty acid biosynthetic process"/>
    <property type="evidence" value="ECO:0007669"/>
    <property type="project" value="TreeGrafter"/>
</dbReference>
<dbReference type="GO" id="GO:0005524">
    <property type="term" value="F:ATP binding"/>
    <property type="evidence" value="ECO:0007669"/>
    <property type="project" value="UniProtKB-KW"/>
</dbReference>
<dbReference type="Pfam" id="PF00501">
    <property type="entry name" value="AMP-binding"/>
    <property type="match status" value="1"/>
</dbReference>
<feature type="domain" description="AMP-binding enzyme C-terminal" evidence="7">
    <location>
        <begin position="470"/>
        <end position="547"/>
    </location>
</feature>
<gene>
    <name evidence="8" type="ORF">KILIM_004_00320</name>
</gene>
<evidence type="ECO:0000256" key="5">
    <source>
        <dbReference type="SAM" id="MobiDB-lite"/>
    </source>
</evidence>
<proteinExistence type="inferred from homology"/>
<dbReference type="InterPro" id="IPR025110">
    <property type="entry name" value="AMP-bd_C"/>
</dbReference>
<dbReference type="InterPro" id="IPR000873">
    <property type="entry name" value="AMP-dep_synth/lig_dom"/>
</dbReference>